<feature type="region of interest" description="Disordered" evidence="1">
    <location>
        <begin position="38"/>
        <end position="126"/>
    </location>
</feature>
<evidence type="ECO:0008006" key="4">
    <source>
        <dbReference type="Google" id="ProtNLM"/>
    </source>
</evidence>
<keyword evidence="3" id="KW-1185">Reference proteome</keyword>
<feature type="compositionally biased region" description="Acidic residues" evidence="1">
    <location>
        <begin position="78"/>
        <end position="106"/>
    </location>
</feature>
<organism evidence="2 3">
    <name type="scientific">Caenorhabditis japonica</name>
    <dbReference type="NCBI Taxonomy" id="281687"/>
    <lineage>
        <taxon>Eukaryota</taxon>
        <taxon>Metazoa</taxon>
        <taxon>Ecdysozoa</taxon>
        <taxon>Nematoda</taxon>
        <taxon>Chromadorea</taxon>
        <taxon>Rhabditida</taxon>
        <taxon>Rhabditina</taxon>
        <taxon>Rhabditomorpha</taxon>
        <taxon>Rhabditoidea</taxon>
        <taxon>Rhabditidae</taxon>
        <taxon>Peloderinae</taxon>
        <taxon>Caenorhabditis</taxon>
    </lineage>
</organism>
<proteinExistence type="predicted"/>
<reference evidence="2" key="2">
    <citation type="submission" date="2022-06" db="UniProtKB">
        <authorList>
            <consortium name="EnsemblMetazoa"/>
        </authorList>
    </citation>
    <scope>IDENTIFICATION</scope>
    <source>
        <strain evidence="2">DF5081</strain>
    </source>
</reference>
<protein>
    <recommendedName>
        <fullName evidence="4">THAP-type domain-containing protein</fullName>
    </recommendedName>
</protein>
<name>A0A8R1HSR8_CAEJA</name>
<accession>A0A8R1HSR8</accession>
<dbReference type="EnsemblMetazoa" id="CJA10033.1">
    <property type="protein sequence ID" value="CJA10033.1"/>
    <property type="gene ID" value="WBGene00129237"/>
</dbReference>
<dbReference type="AlphaFoldDB" id="A0A8R1HSR8"/>
<evidence type="ECO:0000313" key="2">
    <source>
        <dbReference type="EnsemblMetazoa" id="CJA10033.1"/>
    </source>
</evidence>
<evidence type="ECO:0000256" key="1">
    <source>
        <dbReference type="SAM" id="MobiDB-lite"/>
    </source>
</evidence>
<sequence length="180" mass="20723">MTAVPNREELRKNWFAVLGRDFERNVLRSKKAYVCDSHFSKKKKQKRSKIEVPKPLSKVMGKRKRGLEEEREESSFDEKEEAEEGEEDEEEAEEKEEEDKEEEEGSDIFGNLDEFVPSGDEDSESLDIDNRESLDENLPPDYVIVAWDCLSEILSICRQCGSVDTLVTPVKRGACLNVMI</sequence>
<evidence type="ECO:0000313" key="3">
    <source>
        <dbReference type="Proteomes" id="UP000005237"/>
    </source>
</evidence>
<dbReference type="Proteomes" id="UP000005237">
    <property type="component" value="Unassembled WGS sequence"/>
</dbReference>
<reference evidence="3" key="1">
    <citation type="submission" date="2010-08" db="EMBL/GenBank/DDBJ databases">
        <authorList>
            <consortium name="Caenorhabditis japonica Sequencing Consortium"/>
            <person name="Wilson R.K."/>
        </authorList>
    </citation>
    <scope>NUCLEOTIDE SEQUENCE [LARGE SCALE GENOMIC DNA]</scope>
    <source>
        <strain evidence="3">DF5081</strain>
    </source>
</reference>